<keyword evidence="5" id="KW-0406">Ion transport</keyword>
<keyword evidence="2" id="KW-1003">Cell membrane</keyword>
<keyword evidence="8" id="KW-1071">Ligand-gated ion channel</keyword>
<gene>
    <name evidence="12" type="ORF">CgunFtcFv8_002473</name>
</gene>
<name>A0AAN8HMQ9_CHAGU</name>
<evidence type="ECO:0000256" key="3">
    <source>
        <dbReference type="ARBA" id="ARBA00022692"/>
    </source>
</evidence>
<evidence type="ECO:0000313" key="13">
    <source>
        <dbReference type="Proteomes" id="UP001331515"/>
    </source>
</evidence>
<keyword evidence="1" id="KW-0813">Transport</keyword>
<organism evidence="12 13">
    <name type="scientific">Champsocephalus gunnari</name>
    <name type="common">Mackerel icefish</name>
    <dbReference type="NCBI Taxonomy" id="52237"/>
    <lineage>
        <taxon>Eukaryota</taxon>
        <taxon>Metazoa</taxon>
        <taxon>Chordata</taxon>
        <taxon>Craniata</taxon>
        <taxon>Vertebrata</taxon>
        <taxon>Euteleostomi</taxon>
        <taxon>Actinopterygii</taxon>
        <taxon>Neopterygii</taxon>
        <taxon>Teleostei</taxon>
        <taxon>Neoteleostei</taxon>
        <taxon>Acanthomorphata</taxon>
        <taxon>Eupercaria</taxon>
        <taxon>Perciformes</taxon>
        <taxon>Notothenioidei</taxon>
        <taxon>Channichthyidae</taxon>
        <taxon>Champsocephalus</taxon>
    </lineage>
</organism>
<comment type="subcellular location">
    <subcellularLocation>
        <location evidence="10">Synaptic cell membrane</location>
        <topology evidence="10">Multi-pass membrane protein</topology>
    </subcellularLocation>
</comment>
<dbReference type="Gene3D" id="2.70.170.10">
    <property type="entry name" value="Neurotransmitter-gated ion-channel ligand-binding domain"/>
    <property type="match status" value="1"/>
</dbReference>
<sequence>MSCSLSLYYPVCLAAHGRYAQKLMTDLFSNYTSALRPVEDTDHIINVTLQITLSQIIDMDERNQILTTYLWVRQVWNDAYLTWKKEDYDGLDTIRIPSSYVWRPDIVLYNRLVPLICPTAGSARLKKD</sequence>
<dbReference type="InterPro" id="IPR002394">
    <property type="entry name" value="Nicotinic_acetylcholine_rcpt"/>
</dbReference>
<keyword evidence="6" id="KW-0472">Membrane</keyword>
<keyword evidence="13" id="KW-1185">Reference proteome</keyword>
<dbReference type="Pfam" id="PF02931">
    <property type="entry name" value="Neur_chan_LBD"/>
    <property type="match status" value="1"/>
</dbReference>
<evidence type="ECO:0000256" key="5">
    <source>
        <dbReference type="ARBA" id="ARBA00023065"/>
    </source>
</evidence>
<keyword evidence="4" id="KW-0770">Synapse</keyword>
<keyword evidence="7" id="KW-0675">Receptor</keyword>
<feature type="domain" description="Neurotransmitter-gated ion-channel ligand-binding" evidence="11">
    <location>
        <begin position="21"/>
        <end position="111"/>
    </location>
</feature>
<evidence type="ECO:0000256" key="9">
    <source>
        <dbReference type="ARBA" id="ARBA00023303"/>
    </source>
</evidence>
<protein>
    <recommendedName>
        <fullName evidence="11">Neurotransmitter-gated ion-channel ligand-binding domain-containing protein</fullName>
    </recommendedName>
</protein>
<evidence type="ECO:0000256" key="10">
    <source>
        <dbReference type="ARBA" id="ARBA00034099"/>
    </source>
</evidence>
<dbReference type="PANTHER" id="PTHR18945">
    <property type="entry name" value="NEUROTRANSMITTER GATED ION CHANNEL"/>
    <property type="match status" value="1"/>
</dbReference>
<reference evidence="12 13" key="1">
    <citation type="journal article" date="2023" name="Mol. Biol. Evol.">
        <title>Genomics of Secondarily Temperate Adaptation in the Only Non-Antarctic Icefish.</title>
        <authorList>
            <person name="Rivera-Colon A.G."/>
            <person name="Rayamajhi N."/>
            <person name="Minhas B.F."/>
            <person name="Madrigal G."/>
            <person name="Bilyk K.T."/>
            <person name="Yoon V."/>
            <person name="Hune M."/>
            <person name="Gregory S."/>
            <person name="Cheng C.H.C."/>
            <person name="Catchen J.M."/>
        </authorList>
    </citation>
    <scope>NUCLEOTIDE SEQUENCE [LARGE SCALE GENOMIC DNA]</scope>
    <source>
        <tissue evidence="12">White muscle</tissue>
    </source>
</reference>
<dbReference type="InterPro" id="IPR006202">
    <property type="entry name" value="Neur_chan_lig-bd"/>
</dbReference>
<evidence type="ECO:0000259" key="11">
    <source>
        <dbReference type="Pfam" id="PF02931"/>
    </source>
</evidence>
<evidence type="ECO:0000256" key="2">
    <source>
        <dbReference type="ARBA" id="ARBA00022475"/>
    </source>
</evidence>
<evidence type="ECO:0000313" key="12">
    <source>
        <dbReference type="EMBL" id="KAK5917649.1"/>
    </source>
</evidence>
<dbReference type="Proteomes" id="UP001331515">
    <property type="component" value="Unassembled WGS sequence"/>
</dbReference>
<dbReference type="InterPro" id="IPR036734">
    <property type="entry name" value="Neur_chan_lig-bd_sf"/>
</dbReference>
<evidence type="ECO:0000256" key="6">
    <source>
        <dbReference type="ARBA" id="ARBA00023136"/>
    </source>
</evidence>
<proteinExistence type="predicted"/>
<keyword evidence="9" id="KW-0407">Ion channel</keyword>
<evidence type="ECO:0000256" key="4">
    <source>
        <dbReference type="ARBA" id="ARBA00023018"/>
    </source>
</evidence>
<dbReference type="EMBL" id="JAURVH010001525">
    <property type="protein sequence ID" value="KAK5917649.1"/>
    <property type="molecule type" value="Genomic_DNA"/>
</dbReference>
<keyword evidence="3" id="KW-0812">Transmembrane</keyword>
<evidence type="ECO:0000256" key="7">
    <source>
        <dbReference type="ARBA" id="ARBA00023170"/>
    </source>
</evidence>
<comment type="caution">
    <text evidence="12">The sequence shown here is derived from an EMBL/GenBank/DDBJ whole genome shotgun (WGS) entry which is preliminary data.</text>
</comment>
<dbReference type="GO" id="GO:0022848">
    <property type="term" value="F:acetylcholine-gated monoatomic cation-selective channel activity"/>
    <property type="evidence" value="ECO:0007669"/>
    <property type="project" value="InterPro"/>
</dbReference>
<dbReference type="SUPFAM" id="SSF63712">
    <property type="entry name" value="Nicotinic receptor ligand binding domain-like"/>
    <property type="match status" value="1"/>
</dbReference>
<dbReference type="GO" id="GO:0004888">
    <property type="term" value="F:transmembrane signaling receptor activity"/>
    <property type="evidence" value="ECO:0007669"/>
    <property type="project" value="InterPro"/>
</dbReference>
<dbReference type="AlphaFoldDB" id="A0AAN8HMQ9"/>
<dbReference type="InterPro" id="IPR006201">
    <property type="entry name" value="Neur_channel"/>
</dbReference>
<accession>A0AAN8HMQ9</accession>
<evidence type="ECO:0000256" key="8">
    <source>
        <dbReference type="ARBA" id="ARBA00023286"/>
    </source>
</evidence>
<dbReference type="GO" id="GO:0045211">
    <property type="term" value="C:postsynaptic membrane"/>
    <property type="evidence" value="ECO:0007669"/>
    <property type="project" value="InterPro"/>
</dbReference>
<dbReference type="PRINTS" id="PR00254">
    <property type="entry name" value="NICOTINICR"/>
</dbReference>
<evidence type="ECO:0000256" key="1">
    <source>
        <dbReference type="ARBA" id="ARBA00022448"/>
    </source>
</evidence>